<dbReference type="PANTHER" id="PTHR30461:SF23">
    <property type="entry name" value="DNA RECOMBINASE-RELATED"/>
    <property type="match status" value="1"/>
</dbReference>
<evidence type="ECO:0000256" key="1">
    <source>
        <dbReference type="SAM" id="Coils"/>
    </source>
</evidence>
<dbReference type="SMART" id="SM00857">
    <property type="entry name" value="Resolvase"/>
    <property type="match status" value="1"/>
</dbReference>
<keyword evidence="4" id="KW-1185">Reference proteome</keyword>
<feature type="coiled-coil region" evidence="1">
    <location>
        <begin position="434"/>
        <end position="482"/>
    </location>
</feature>
<dbReference type="InterPro" id="IPR025378">
    <property type="entry name" value="DUF4368"/>
</dbReference>
<dbReference type="Pfam" id="PF07508">
    <property type="entry name" value="Recombinase"/>
    <property type="match status" value="1"/>
</dbReference>
<reference evidence="3 4" key="1">
    <citation type="submission" date="2021-06" db="EMBL/GenBank/DDBJ databases">
        <title>Faecalicatena sp. nov. isolated from porcine feces.</title>
        <authorList>
            <person name="Oh B.S."/>
            <person name="Lee J.H."/>
        </authorList>
    </citation>
    <scope>NUCLEOTIDE SEQUENCE [LARGE SCALE GENOMIC DNA]</scope>
    <source>
        <strain evidence="3 4">AGMB00832</strain>
    </source>
</reference>
<evidence type="ECO:0000259" key="2">
    <source>
        <dbReference type="PROSITE" id="PS51737"/>
    </source>
</evidence>
<dbReference type="Pfam" id="PF00239">
    <property type="entry name" value="Resolvase"/>
    <property type="match status" value="1"/>
</dbReference>
<proteinExistence type="predicted"/>
<organism evidence="3 4">
    <name type="scientific">Faecalicatena faecalis</name>
    <dbReference type="NCBI Taxonomy" id="2726362"/>
    <lineage>
        <taxon>Bacteria</taxon>
        <taxon>Bacillati</taxon>
        <taxon>Bacillota</taxon>
        <taxon>Clostridia</taxon>
        <taxon>Lachnospirales</taxon>
        <taxon>Lachnospiraceae</taxon>
        <taxon>Faecalicatena</taxon>
    </lineage>
</organism>
<dbReference type="CDD" id="cd03770">
    <property type="entry name" value="SR_TndX_transposase"/>
    <property type="match status" value="1"/>
</dbReference>
<evidence type="ECO:0000313" key="4">
    <source>
        <dbReference type="Proteomes" id="UP000723714"/>
    </source>
</evidence>
<comment type="caution">
    <text evidence="3">The sequence shown here is derived from an EMBL/GenBank/DDBJ whole genome shotgun (WGS) entry which is preliminary data.</text>
</comment>
<evidence type="ECO:0000313" key="3">
    <source>
        <dbReference type="EMBL" id="MBU3877178.1"/>
    </source>
</evidence>
<dbReference type="PROSITE" id="PS51737">
    <property type="entry name" value="RECOMBINASE_DNA_BIND"/>
    <property type="match status" value="1"/>
</dbReference>
<name>A0ABS6D6T3_9FIRM</name>
<dbReference type="InterPro" id="IPR050639">
    <property type="entry name" value="SSR_resolvase"/>
</dbReference>
<dbReference type="Pfam" id="PF14287">
    <property type="entry name" value="DUF4368"/>
    <property type="match status" value="1"/>
</dbReference>
<dbReference type="PANTHER" id="PTHR30461">
    <property type="entry name" value="DNA-INVERTASE FROM LAMBDOID PROPHAGE"/>
    <property type="match status" value="1"/>
</dbReference>
<dbReference type="InterPro" id="IPR011109">
    <property type="entry name" value="DNA_bind_recombinase_dom"/>
</dbReference>
<protein>
    <submittedName>
        <fullName evidence="3">Recombinase family protein</fullName>
    </submittedName>
</protein>
<dbReference type="Proteomes" id="UP000723714">
    <property type="component" value="Unassembled WGS sequence"/>
</dbReference>
<sequence length="535" mass="62557">MKQMIYNTALYLRLSRDDELQGESSSITTQRSMLRSYAREHHLNVIDEYIDDGWSGTNFERPDFQRMIADIEAGKINCVVTKDLSQLGRNYILTGQYTELYFPSHNVRYIAIDDGVDSEKGDSEIAPFKNIINEWVARDTSRKVKSAFKVKFAEGAYYGAYAPLGYRKDPENKGKLLIDEETRWIVEKIFQLASQGCGGAKIAKQLISEEVPTPSWINFQKYGTFAHIFADEPESKRYAWTIAQVKTILKNEVYIGNSVHYKQSTVSFKSKKKVRKPESEWFRVEDTHEPIIEKEVFYQVQEQIKARRRKRKDSTTQIFAGLVKCADCGWSMRYGTNKANKNPYSYFACSFYGQFGKGYCSMHYIRYDVLYQAVLERLQYWAKAVRQDEEKVLKKIQKAGNVERIHAKKKAVSALKKAENRQKEVDRLFMKMYEDRANEKITELRHAVQRYQQEQMELEEQITSLRDELQKMEQEMVGAEKWIELFKEYSVPKELTAPLLNAMIEKILIHAPQADENGERTQEIEIYYRFIGKVD</sequence>
<dbReference type="EMBL" id="JABACJ020000016">
    <property type="protein sequence ID" value="MBU3877178.1"/>
    <property type="molecule type" value="Genomic_DNA"/>
</dbReference>
<dbReference type="InterPro" id="IPR025827">
    <property type="entry name" value="Zn_ribbon_recom_dom"/>
</dbReference>
<dbReference type="InterPro" id="IPR006119">
    <property type="entry name" value="Resolv_N"/>
</dbReference>
<gene>
    <name evidence="3" type="ORF">HGO97_015335</name>
</gene>
<keyword evidence="1" id="KW-0175">Coiled coil</keyword>
<accession>A0ABS6D6T3</accession>
<dbReference type="RefSeq" id="WP_216243434.1">
    <property type="nucleotide sequence ID" value="NZ_JABACJ020000016.1"/>
</dbReference>
<feature type="domain" description="Recombinase" evidence="2">
    <location>
        <begin position="163"/>
        <end position="310"/>
    </location>
</feature>
<dbReference type="Pfam" id="PF13408">
    <property type="entry name" value="Zn_ribbon_recom"/>
    <property type="match status" value="1"/>
</dbReference>